<keyword evidence="2" id="KW-1185">Reference proteome</keyword>
<accession>A0ACB6QE87</accession>
<reference evidence="1" key="1">
    <citation type="journal article" date="2020" name="Stud. Mycol.">
        <title>101 Dothideomycetes genomes: a test case for predicting lifestyles and emergence of pathogens.</title>
        <authorList>
            <person name="Haridas S."/>
            <person name="Albert R."/>
            <person name="Binder M."/>
            <person name="Bloem J."/>
            <person name="Labutti K."/>
            <person name="Salamov A."/>
            <person name="Andreopoulos B."/>
            <person name="Baker S."/>
            <person name="Barry K."/>
            <person name="Bills G."/>
            <person name="Bluhm B."/>
            <person name="Cannon C."/>
            <person name="Castanera R."/>
            <person name="Culley D."/>
            <person name="Daum C."/>
            <person name="Ezra D."/>
            <person name="Gonzalez J."/>
            <person name="Henrissat B."/>
            <person name="Kuo A."/>
            <person name="Liang C."/>
            <person name="Lipzen A."/>
            <person name="Lutzoni F."/>
            <person name="Magnuson J."/>
            <person name="Mondo S."/>
            <person name="Nolan M."/>
            <person name="Ohm R."/>
            <person name="Pangilinan J."/>
            <person name="Park H.-J."/>
            <person name="Ramirez L."/>
            <person name="Alfaro M."/>
            <person name="Sun H."/>
            <person name="Tritt A."/>
            <person name="Yoshinaga Y."/>
            <person name="Zwiers L.-H."/>
            <person name="Turgeon B."/>
            <person name="Goodwin S."/>
            <person name="Spatafora J."/>
            <person name="Crous P."/>
            <person name="Grigoriev I."/>
        </authorList>
    </citation>
    <scope>NUCLEOTIDE SEQUENCE</scope>
    <source>
        <strain evidence="1">ATCC 200398</strain>
    </source>
</reference>
<protein>
    <submittedName>
        <fullName evidence="1">Uncharacterized protein</fullName>
    </submittedName>
</protein>
<organism evidence="1 2">
    <name type="scientific">Lindgomyces ingoldianus</name>
    <dbReference type="NCBI Taxonomy" id="673940"/>
    <lineage>
        <taxon>Eukaryota</taxon>
        <taxon>Fungi</taxon>
        <taxon>Dikarya</taxon>
        <taxon>Ascomycota</taxon>
        <taxon>Pezizomycotina</taxon>
        <taxon>Dothideomycetes</taxon>
        <taxon>Pleosporomycetidae</taxon>
        <taxon>Pleosporales</taxon>
        <taxon>Lindgomycetaceae</taxon>
        <taxon>Lindgomyces</taxon>
    </lineage>
</organism>
<proteinExistence type="predicted"/>
<gene>
    <name evidence="1" type="ORF">BDR25DRAFT_361045</name>
</gene>
<comment type="caution">
    <text evidence="1">The sequence shown here is derived from an EMBL/GenBank/DDBJ whole genome shotgun (WGS) entry which is preliminary data.</text>
</comment>
<dbReference type="Proteomes" id="UP000799755">
    <property type="component" value="Unassembled WGS sequence"/>
</dbReference>
<dbReference type="EMBL" id="MU003533">
    <property type="protein sequence ID" value="KAF2464815.1"/>
    <property type="molecule type" value="Genomic_DNA"/>
</dbReference>
<sequence>MGAFDRLEEIITPREKFKEFHGLIYSYRTHDELTSITKSPPLASTLPSTELMAEVCFLLIFSLIPARELTDHLHRNTVALIHFVIPSLACHSSSTPFTGALYRHTAIPPHRHAPNTDDTKSSLKGAHNAANMANPLDHYATLEVSRTASVGDIKKAHHHLALLHHPDKNRGSESMGKAFMKGALDTNKRTIYDATFKRRAYQLLKEKRTKEEESVQKRRQWWDWVDAQEKFISTAKEEVEALQKDLDMMDKQDEEAQSVFTPWTWGVPVVDEEERHRFESDRLQRNVVRTVKQEKFKEVMRRGAAEAAEAADSTETARIHGKAEMAAREARQQVRERVKAETERRNNQKRKLLRRQDESNRNVWRIK</sequence>
<name>A0ACB6QE87_9PLEO</name>
<evidence type="ECO:0000313" key="1">
    <source>
        <dbReference type="EMBL" id="KAF2464815.1"/>
    </source>
</evidence>
<evidence type="ECO:0000313" key="2">
    <source>
        <dbReference type="Proteomes" id="UP000799755"/>
    </source>
</evidence>